<dbReference type="AlphaFoldDB" id="A0AAW5SBN2"/>
<evidence type="ECO:0000259" key="2">
    <source>
        <dbReference type="Pfam" id="PF07510"/>
    </source>
</evidence>
<name>A0AAW5SBN2_MYCBC</name>
<dbReference type="Proteomes" id="UP000192293">
    <property type="component" value="Unassembled WGS sequence"/>
</dbReference>
<reference evidence="4 5" key="1">
    <citation type="submission" date="2017-02" db="EMBL/GenBank/DDBJ databases">
        <title>The new phylogeny of genus Mycobacterium.</title>
        <authorList>
            <person name="Tortoli E."/>
            <person name="Trovato A."/>
            <person name="Cirillo D.M."/>
        </authorList>
    </citation>
    <scope>NUCLEOTIDE SEQUENCE [LARGE SCALE GENOMIC DNA]</scope>
    <source>
        <strain evidence="4 5">DSM 45439</strain>
    </source>
</reference>
<keyword evidence="3" id="KW-0378">Hydrolase</keyword>
<proteinExistence type="predicted"/>
<keyword evidence="3" id="KW-0255">Endonuclease</keyword>
<dbReference type="PANTHER" id="PTHR24094:SF15">
    <property type="entry name" value="AMP-DEPENDENT SYNTHETASE_LIGASE DOMAIN-CONTAINING PROTEIN-RELATED"/>
    <property type="match status" value="1"/>
</dbReference>
<dbReference type="EMBL" id="MVHL01000098">
    <property type="protein sequence ID" value="ORA41994.1"/>
    <property type="molecule type" value="Genomic_DNA"/>
</dbReference>
<sequence>MGRHRVVRPGRRHRVIAIAGAATVAIVTWLHPHLPDIGYRGDTVAIAAPEATSADLTTLLGQVKVVDRIDSVPGYERSCKKGQDCVFGPAWNDPTNHTGCDTRQRILARDLKDVVYKDGTHNCKVIAGWLRDPYSGERVDLADIQIDHTVALHHVWNAGAWQWDSPRRQIFANDPIELRAISSAVNNAKSDAGMDQWMPPSPAARCPFATSYVTILAKYQLPITTSEKNAAIQACSPLSR</sequence>
<feature type="domain" description="GmrSD restriction endonucleases C-terminal" evidence="2">
    <location>
        <begin position="101"/>
        <end position="230"/>
    </location>
</feature>
<protein>
    <submittedName>
        <fullName evidence="3">HNH endonuclease</fullName>
    </submittedName>
</protein>
<dbReference type="InterPro" id="IPR011089">
    <property type="entry name" value="GmrSD_C"/>
</dbReference>
<keyword evidence="1" id="KW-0812">Transmembrane</keyword>
<dbReference type="Proteomes" id="UP001207588">
    <property type="component" value="Unassembled WGS sequence"/>
</dbReference>
<accession>A0AAW5SBN2</accession>
<evidence type="ECO:0000313" key="3">
    <source>
        <dbReference type="EMBL" id="MCV6992136.1"/>
    </source>
</evidence>
<keyword evidence="1" id="KW-1133">Transmembrane helix</keyword>
<comment type="caution">
    <text evidence="3">The sequence shown here is derived from an EMBL/GenBank/DDBJ whole genome shotgun (WGS) entry which is preliminary data.</text>
</comment>
<keyword evidence="1" id="KW-0472">Membrane</keyword>
<gene>
    <name evidence="4" type="ORF">BST19_26825</name>
    <name evidence="3" type="ORF">H7I91_23165</name>
</gene>
<organism evidence="3 6">
    <name type="scientific">Mycobacterium bouchedurhonense</name>
    <dbReference type="NCBI Taxonomy" id="701041"/>
    <lineage>
        <taxon>Bacteria</taxon>
        <taxon>Bacillati</taxon>
        <taxon>Actinomycetota</taxon>
        <taxon>Actinomycetes</taxon>
        <taxon>Mycobacteriales</taxon>
        <taxon>Mycobacteriaceae</taxon>
        <taxon>Mycobacterium</taxon>
        <taxon>Mycobacterium avium complex (MAC)</taxon>
    </lineage>
</organism>
<evidence type="ECO:0000313" key="4">
    <source>
        <dbReference type="EMBL" id="ORA41994.1"/>
    </source>
</evidence>
<keyword evidence="3" id="KW-0540">Nuclease</keyword>
<dbReference type="GO" id="GO:0004519">
    <property type="term" value="F:endonuclease activity"/>
    <property type="evidence" value="ECO:0007669"/>
    <property type="project" value="UniProtKB-KW"/>
</dbReference>
<keyword evidence="5" id="KW-1185">Reference proteome</keyword>
<dbReference type="PANTHER" id="PTHR24094">
    <property type="entry name" value="SECRETED PROTEIN"/>
    <property type="match status" value="1"/>
</dbReference>
<evidence type="ECO:0000313" key="5">
    <source>
        <dbReference type="Proteomes" id="UP000192293"/>
    </source>
</evidence>
<dbReference type="Pfam" id="PF07510">
    <property type="entry name" value="GmrSD_C"/>
    <property type="match status" value="1"/>
</dbReference>
<feature type="transmembrane region" description="Helical" evidence="1">
    <location>
        <begin position="12"/>
        <end position="30"/>
    </location>
</feature>
<reference evidence="3" key="3">
    <citation type="journal article" date="2022" name="BMC Genomics">
        <title>Comparative genome analysis of mycobacteria focusing on tRNA and non-coding RNA.</title>
        <authorList>
            <person name="Behra P.R.K."/>
            <person name="Pettersson B.M.F."/>
            <person name="Ramesh M."/>
            <person name="Das S."/>
            <person name="Dasgupta S."/>
            <person name="Kirsebom L.A."/>
        </authorList>
    </citation>
    <scope>NUCLEOTIDE SEQUENCE</scope>
    <source>
        <strain evidence="3">DSM 45439</strain>
    </source>
</reference>
<dbReference type="EMBL" id="JACKTG010000081">
    <property type="protein sequence ID" value="MCV6992136.1"/>
    <property type="molecule type" value="Genomic_DNA"/>
</dbReference>
<evidence type="ECO:0000313" key="6">
    <source>
        <dbReference type="Proteomes" id="UP001207588"/>
    </source>
</evidence>
<reference evidence="3" key="2">
    <citation type="submission" date="2020-07" db="EMBL/GenBank/DDBJ databases">
        <authorList>
            <person name="Pettersson B.M.F."/>
            <person name="Behra P.R.K."/>
            <person name="Ramesh M."/>
            <person name="Das S."/>
            <person name="Dasgupta S."/>
            <person name="Kirsebom L.A."/>
        </authorList>
    </citation>
    <scope>NUCLEOTIDE SEQUENCE</scope>
    <source>
        <strain evidence="3">DSM 45439</strain>
    </source>
</reference>
<evidence type="ECO:0000256" key="1">
    <source>
        <dbReference type="SAM" id="Phobius"/>
    </source>
</evidence>